<evidence type="ECO:0000256" key="5">
    <source>
        <dbReference type="ARBA" id="ARBA00022801"/>
    </source>
</evidence>
<reference evidence="9 10" key="1">
    <citation type="submission" date="2018-06" db="EMBL/GenBank/DDBJ databases">
        <authorList>
            <consortium name="Pathogen Informatics"/>
            <person name="Doyle S."/>
        </authorList>
    </citation>
    <scope>NUCLEOTIDE SEQUENCE [LARGE SCALE GENOMIC DNA]</scope>
    <source>
        <strain evidence="9 10">NCTC8622</strain>
    </source>
</reference>
<dbReference type="GO" id="GO:0019243">
    <property type="term" value="P:methylglyoxal catabolic process to D-lactate via S-lactoyl-glutathione"/>
    <property type="evidence" value="ECO:0007669"/>
    <property type="project" value="UniProtKB-UniRule"/>
</dbReference>
<evidence type="ECO:0000256" key="1">
    <source>
        <dbReference type="ARBA" id="ARBA00001623"/>
    </source>
</evidence>
<dbReference type="AlphaFoldDB" id="A0A376U4R9"/>
<dbReference type="EC" id="3.1.2.6" evidence="7"/>
<dbReference type="GO" id="GO:0046872">
    <property type="term" value="F:metal ion binding"/>
    <property type="evidence" value="ECO:0007669"/>
    <property type="project" value="UniProtKB-KW"/>
</dbReference>
<dbReference type="CDD" id="cd07723">
    <property type="entry name" value="hydroxyacylglutathione_hydrolase_MBL-fold"/>
    <property type="match status" value="1"/>
</dbReference>
<keyword evidence="5 7" id="KW-0378">Hydrolase</keyword>
<dbReference type="PANTHER" id="PTHR43705:SF1">
    <property type="entry name" value="HYDROXYACYLGLUTATHIONE HYDROLASE GLOB"/>
    <property type="match status" value="1"/>
</dbReference>
<dbReference type="EMBL" id="UGCP01000002">
    <property type="protein sequence ID" value="STI83701.1"/>
    <property type="molecule type" value="Genomic_DNA"/>
</dbReference>
<dbReference type="InterPro" id="IPR035680">
    <property type="entry name" value="Clx_II_MBL"/>
</dbReference>
<feature type="binding site" evidence="7">
    <location>
        <position position="58"/>
    </location>
    <ligand>
        <name>Zn(2+)</name>
        <dbReference type="ChEBI" id="CHEBI:29105"/>
        <label>2</label>
    </ligand>
</feature>
<dbReference type="GO" id="GO:0004416">
    <property type="term" value="F:hydroxyacylglutathione hydrolase activity"/>
    <property type="evidence" value="ECO:0007669"/>
    <property type="project" value="UniProtKB-UniRule"/>
</dbReference>
<evidence type="ECO:0000256" key="7">
    <source>
        <dbReference type="HAMAP-Rule" id="MF_01374"/>
    </source>
</evidence>
<dbReference type="HAMAP" id="MF_01374">
    <property type="entry name" value="Glyoxalase_2"/>
    <property type="match status" value="1"/>
</dbReference>
<keyword evidence="4 7" id="KW-0479">Metal-binding</keyword>
<comment type="subunit">
    <text evidence="7">Monomer.</text>
</comment>
<dbReference type="SUPFAM" id="SSF56281">
    <property type="entry name" value="Metallo-hydrolase/oxidoreductase"/>
    <property type="match status" value="1"/>
</dbReference>
<keyword evidence="6 7" id="KW-0862">Zinc</keyword>
<dbReference type="NCBIfam" id="TIGR03413">
    <property type="entry name" value="GSH_gloB"/>
    <property type="match status" value="1"/>
</dbReference>
<dbReference type="InterPro" id="IPR032282">
    <property type="entry name" value="HAGH_C"/>
</dbReference>
<feature type="domain" description="Metallo-beta-lactamase" evidence="8">
    <location>
        <begin position="11"/>
        <end position="165"/>
    </location>
</feature>
<dbReference type="SMART" id="SM00849">
    <property type="entry name" value="Lactamase_B"/>
    <property type="match status" value="1"/>
</dbReference>
<sequence length="272" mass="30630">MNLNSIPAFDDNYIWVLNDEAGRCLIVDPGDAEPVLNAITANNWQPEAIFLTHHHHDHVGGVKELVEKFPQIVVYGPQETQDKGTTQVVKDGETAFVLGHEFSVIATPGHTLGHICYFSKPYLFCGDTLFSGGCGRLFEGTASQMYQSLNKLSALPDDTLVCCAHEYTLSNMKFALSILPHDLSINDYYRKVKELRAKNQITLPVILKNERQINVFLRTEDIDLINVINEETLLQQPEERFAWLRSRKIGSDKTFLSSAPFAVMIGRLLSNY</sequence>
<dbReference type="Gene3D" id="3.60.15.10">
    <property type="entry name" value="Ribonuclease Z/Hydroxyacylglutathione hydrolase-like"/>
    <property type="match status" value="1"/>
</dbReference>
<evidence type="ECO:0000256" key="3">
    <source>
        <dbReference type="ARBA" id="ARBA00006759"/>
    </source>
</evidence>
<evidence type="ECO:0000313" key="10">
    <source>
        <dbReference type="Proteomes" id="UP000254079"/>
    </source>
</evidence>
<feature type="binding site" evidence="7">
    <location>
        <position position="165"/>
    </location>
    <ligand>
        <name>Zn(2+)</name>
        <dbReference type="ChEBI" id="CHEBI:29105"/>
        <label>2</label>
    </ligand>
</feature>
<dbReference type="Pfam" id="PF00753">
    <property type="entry name" value="Lactamase_B"/>
    <property type="match status" value="1"/>
</dbReference>
<dbReference type="InterPro" id="IPR017782">
    <property type="entry name" value="Hydroxyacylglutathione_Hdrlase"/>
</dbReference>
<feature type="binding site" evidence="7">
    <location>
        <position position="53"/>
    </location>
    <ligand>
        <name>Zn(2+)</name>
        <dbReference type="ChEBI" id="CHEBI:29105"/>
        <label>1</label>
    </ligand>
</feature>
<comment type="cofactor">
    <cofactor evidence="7">
        <name>Zn(2+)</name>
        <dbReference type="ChEBI" id="CHEBI:29105"/>
    </cofactor>
    <text evidence="7">Binds 2 Zn(2+) ions per subunit.</text>
</comment>
<feature type="binding site" evidence="7">
    <location>
        <position position="110"/>
    </location>
    <ligand>
        <name>Zn(2+)</name>
        <dbReference type="ChEBI" id="CHEBI:29105"/>
        <label>1</label>
    </ligand>
</feature>
<feature type="binding site" evidence="7">
    <location>
        <position position="57"/>
    </location>
    <ligand>
        <name>Zn(2+)</name>
        <dbReference type="ChEBI" id="CHEBI:29105"/>
        <label>2</label>
    </ligand>
</feature>
<dbReference type="PIRSF" id="PIRSF005457">
    <property type="entry name" value="Glx"/>
    <property type="match status" value="1"/>
</dbReference>
<comment type="pathway">
    <text evidence="2 7">Secondary metabolite metabolism; methylglyoxal degradation; (R)-lactate from methylglyoxal: step 2/2.</text>
</comment>
<evidence type="ECO:0000256" key="4">
    <source>
        <dbReference type="ARBA" id="ARBA00022723"/>
    </source>
</evidence>
<evidence type="ECO:0000256" key="2">
    <source>
        <dbReference type="ARBA" id="ARBA00004963"/>
    </source>
</evidence>
<protein>
    <recommendedName>
        <fullName evidence="7">Hydroxyacylglutathione hydrolase</fullName>
        <ecNumber evidence="7">3.1.2.6</ecNumber>
    </recommendedName>
    <alternativeName>
        <fullName evidence="7">Glyoxalase II</fullName>
        <shortName evidence="7">Glx II</shortName>
    </alternativeName>
</protein>
<comment type="catalytic activity">
    <reaction evidence="1 7">
        <text>an S-(2-hydroxyacyl)glutathione + H2O = a 2-hydroxy carboxylate + glutathione + H(+)</text>
        <dbReference type="Rhea" id="RHEA:21864"/>
        <dbReference type="ChEBI" id="CHEBI:15377"/>
        <dbReference type="ChEBI" id="CHEBI:15378"/>
        <dbReference type="ChEBI" id="CHEBI:57925"/>
        <dbReference type="ChEBI" id="CHEBI:58896"/>
        <dbReference type="ChEBI" id="CHEBI:71261"/>
        <dbReference type="EC" id="3.1.2.6"/>
    </reaction>
</comment>
<organism evidence="9 10">
    <name type="scientific">Escherichia coli</name>
    <dbReference type="NCBI Taxonomy" id="562"/>
    <lineage>
        <taxon>Bacteria</taxon>
        <taxon>Pseudomonadati</taxon>
        <taxon>Pseudomonadota</taxon>
        <taxon>Gammaproteobacteria</taxon>
        <taxon>Enterobacterales</taxon>
        <taxon>Enterobacteriaceae</taxon>
        <taxon>Escherichia</taxon>
    </lineage>
</organism>
<feature type="binding site" evidence="7">
    <location>
        <position position="127"/>
    </location>
    <ligand>
        <name>Zn(2+)</name>
        <dbReference type="ChEBI" id="CHEBI:29105"/>
        <label>2</label>
    </ligand>
</feature>
<evidence type="ECO:0000313" key="9">
    <source>
        <dbReference type="EMBL" id="STI83701.1"/>
    </source>
</evidence>
<comment type="function">
    <text evidence="7">Thiolesterase that catalyzes the hydrolysis of S-D-lactoyl-glutathione to form glutathione and D-lactic acid.</text>
</comment>
<evidence type="ECO:0000256" key="6">
    <source>
        <dbReference type="ARBA" id="ARBA00022833"/>
    </source>
</evidence>
<feature type="binding site" evidence="7">
    <location>
        <position position="127"/>
    </location>
    <ligand>
        <name>Zn(2+)</name>
        <dbReference type="ChEBI" id="CHEBI:29105"/>
        <label>1</label>
    </ligand>
</feature>
<dbReference type="UniPathway" id="UPA00619">
    <property type="reaction ID" value="UER00676"/>
</dbReference>
<feature type="binding site" evidence="7">
    <location>
        <position position="55"/>
    </location>
    <ligand>
        <name>Zn(2+)</name>
        <dbReference type="ChEBI" id="CHEBI:29105"/>
        <label>1</label>
    </ligand>
</feature>
<accession>A0A376U4R9</accession>
<dbReference type="NCBIfam" id="NF007597">
    <property type="entry name" value="PRK10241.1"/>
    <property type="match status" value="1"/>
</dbReference>
<comment type="similarity">
    <text evidence="3 7">Belongs to the metallo-beta-lactamase superfamily. Glyoxalase II family.</text>
</comment>
<evidence type="ECO:0000259" key="8">
    <source>
        <dbReference type="SMART" id="SM00849"/>
    </source>
</evidence>
<dbReference type="InterPro" id="IPR050110">
    <property type="entry name" value="Glyoxalase_II_hydrolase"/>
</dbReference>
<gene>
    <name evidence="7 9" type="primary">gloB</name>
    <name evidence="9" type="ORF">NCTC8622_02739</name>
</gene>
<name>A0A376U4R9_ECOLX</name>
<dbReference type="InterPro" id="IPR001279">
    <property type="entry name" value="Metallo-B-lactamas"/>
</dbReference>
<dbReference type="Pfam" id="PF16123">
    <property type="entry name" value="HAGH_C"/>
    <property type="match status" value="1"/>
</dbReference>
<dbReference type="InterPro" id="IPR036866">
    <property type="entry name" value="RibonucZ/Hydroxyglut_hydro"/>
</dbReference>
<dbReference type="PANTHER" id="PTHR43705">
    <property type="entry name" value="HYDROXYACYLGLUTATHIONE HYDROLASE"/>
    <property type="match status" value="1"/>
</dbReference>
<proteinExistence type="inferred from homology"/>
<dbReference type="Proteomes" id="UP000254079">
    <property type="component" value="Unassembled WGS sequence"/>
</dbReference>